<accession>Q8KTS1</accession>
<reference evidence="1" key="1">
    <citation type="journal article" date="2002" name="Appl. Environ. Microbiol.">
        <title>The genetic properties of the primary endosymbionts of mealybugs differ from those of other endosymbionts of plant sap-sucking insects.</title>
        <authorList>
            <person name="Baumann L."/>
            <person name="Thao M.L."/>
            <person name="Hess J.M."/>
            <person name="Johnson M.W."/>
            <person name="Baumann P."/>
        </authorList>
    </citation>
    <scope>NUCLEOTIDE SEQUENCE</scope>
</reference>
<evidence type="ECO:0000313" key="1">
    <source>
        <dbReference type="EMBL" id="AAM75977.1"/>
    </source>
</evidence>
<organism evidence="1">
    <name type="scientific">Tremblaya princeps</name>
    <dbReference type="NCBI Taxonomy" id="189385"/>
    <lineage>
        <taxon>Bacteria</taxon>
        <taxon>Pseudomonadati</taxon>
        <taxon>Pseudomonadota</taxon>
        <taxon>Betaproteobacteria</taxon>
        <taxon>Candidatus Tremblayella</taxon>
    </lineage>
</organism>
<protein>
    <submittedName>
        <fullName evidence="1">Uncharacterized protein</fullName>
    </submittedName>
</protein>
<dbReference type="EMBL" id="AF481102">
    <property type="protein sequence ID" value="AAM75977.1"/>
    <property type="molecule type" value="Genomic_DNA"/>
</dbReference>
<proteinExistence type="predicted"/>
<dbReference type="Gene3D" id="3.40.50.620">
    <property type="entry name" value="HUPs"/>
    <property type="match status" value="1"/>
</dbReference>
<name>Q8KTS1_TREPR</name>
<sequence>MSANPTGHCAGHARQASIGESLSCTLRAIGAFVCREFYYNDRVGCWSNSCPAALRTWQTRTRRFAWT</sequence>
<dbReference type="AlphaFoldDB" id="Q8KTS1"/>
<dbReference type="InterPro" id="IPR014729">
    <property type="entry name" value="Rossmann-like_a/b/a_fold"/>
</dbReference>